<accession>A0A4U6UBN2</accession>
<dbReference type="Proteomes" id="UP000298652">
    <property type="component" value="Chromosome 5"/>
</dbReference>
<dbReference type="Gramene" id="TKW13320">
    <property type="protein sequence ID" value="TKW13320"/>
    <property type="gene ID" value="SEVIR_5G092600v2"/>
</dbReference>
<organism evidence="1 2">
    <name type="scientific">Setaria viridis</name>
    <name type="common">Green bristlegrass</name>
    <name type="synonym">Setaria italica subsp. viridis</name>
    <dbReference type="NCBI Taxonomy" id="4556"/>
    <lineage>
        <taxon>Eukaryota</taxon>
        <taxon>Viridiplantae</taxon>
        <taxon>Streptophyta</taxon>
        <taxon>Embryophyta</taxon>
        <taxon>Tracheophyta</taxon>
        <taxon>Spermatophyta</taxon>
        <taxon>Magnoliopsida</taxon>
        <taxon>Liliopsida</taxon>
        <taxon>Poales</taxon>
        <taxon>Poaceae</taxon>
        <taxon>PACMAD clade</taxon>
        <taxon>Panicoideae</taxon>
        <taxon>Panicodae</taxon>
        <taxon>Paniceae</taxon>
        <taxon>Cenchrinae</taxon>
        <taxon>Setaria</taxon>
    </lineage>
</organism>
<reference evidence="1" key="1">
    <citation type="submission" date="2019-03" db="EMBL/GenBank/DDBJ databases">
        <title>WGS assembly of Setaria viridis.</title>
        <authorList>
            <person name="Huang P."/>
            <person name="Jenkins J."/>
            <person name="Grimwood J."/>
            <person name="Barry K."/>
            <person name="Healey A."/>
            <person name="Mamidi S."/>
            <person name="Sreedasyam A."/>
            <person name="Shu S."/>
            <person name="Feldman M."/>
            <person name="Wu J."/>
            <person name="Yu Y."/>
            <person name="Chen C."/>
            <person name="Johnson J."/>
            <person name="Rokhsar D."/>
            <person name="Baxter I."/>
            <person name="Schmutz J."/>
            <person name="Brutnell T."/>
            <person name="Kellogg E."/>
        </authorList>
    </citation>
    <scope>NUCLEOTIDE SEQUENCE [LARGE SCALE GENOMIC DNA]</scope>
</reference>
<dbReference type="EMBL" id="CM016556">
    <property type="protein sequence ID" value="TKW13320.1"/>
    <property type="molecule type" value="Genomic_DNA"/>
</dbReference>
<sequence>MVQDWISAAASPSATLITGTEPAMQQGAEWRVFFWEICSCPHGMVPDTSCYCAVGDGWGWFCNCCSLPRVSTARRQRQQLGYSFVRHCGLERISMDRAHLVVRVHHEKLDRARST</sequence>
<proteinExistence type="predicted"/>
<gene>
    <name evidence="1" type="ORF">SEVIR_5G092600v2</name>
</gene>
<dbReference type="AlphaFoldDB" id="A0A4U6UBN2"/>
<evidence type="ECO:0000313" key="2">
    <source>
        <dbReference type="Proteomes" id="UP000298652"/>
    </source>
</evidence>
<evidence type="ECO:0000313" key="1">
    <source>
        <dbReference type="EMBL" id="TKW13320.1"/>
    </source>
</evidence>
<name>A0A4U6UBN2_SETVI</name>
<keyword evidence="2" id="KW-1185">Reference proteome</keyword>
<protein>
    <submittedName>
        <fullName evidence="1">Uncharacterized protein</fullName>
    </submittedName>
</protein>